<evidence type="ECO:0000313" key="2">
    <source>
        <dbReference type="EMBL" id="BBH51893.1"/>
    </source>
</evidence>
<evidence type="ECO:0000313" key="3">
    <source>
        <dbReference type="Proteomes" id="UP000291236"/>
    </source>
</evidence>
<dbReference type="InterPro" id="IPR024439">
    <property type="entry name" value="RNHCP"/>
</dbReference>
<dbReference type="AlphaFoldDB" id="A0A4P2VGB6"/>
<evidence type="ECO:0000259" key="1">
    <source>
        <dbReference type="Pfam" id="PF12647"/>
    </source>
</evidence>
<feature type="domain" description="RNHCP" evidence="1">
    <location>
        <begin position="12"/>
        <end position="94"/>
    </location>
</feature>
<protein>
    <submittedName>
        <fullName evidence="2">RNHCP domain-containing protein</fullName>
    </submittedName>
</protein>
<accession>A0A4P2VGB6</accession>
<organism evidence="2 3">
    <name type="scientific">Fluviispira sanaruensis</name>
    <dbReference type="NCBI Taxonomy" id="2493639"/>
    <lineage>
        <taxon>Bacteria</taxon>
        <taxon>Pseudomonadati</taxon>
        <taxon>Bdellovibrionota</taxon>
        <taxon>Oligoflexia</taxon>
        <taxon>Silvanigrellales</taxon>
        <taxon>Silvanigrellaceae</taxon>
        <taxon>Fluviispira</taxon>
    </lineage>
</organism>
<gene>
    <name evidence="2" type="ORF">JCM31447_03180</name>
</gene>
<dbReference type="Proteomes" id="UP000291236">
    <property type="component" value="Chromosome"/>
</dbReference>
<keyword evidence="3" id="KW-1185">Reference proteome</keyword>
<proteinExistence type="predicted"/>
<dbReference type="KEGG" id="sbf:JCM31447_03180"/>
<name>A0A4P2VGB6_FLUSA</name>
<reference evidence="2 3" key="1">
    <citation type="submission" date="2018-12" db="EMBL/GenBank/DDBJ databases">
        <title>Rubrispira sanarue gen. nov., sp., nov., a member of the order Silvanigrellales, isolated from a brackish lake in Hamamatsu Japan.</title>
        <authorList>
            <person name="Maejima Y."/>
            <person name="Iino T."/>
            <person name="Muraguchi Y."/>
            <person name="Fukuda K."/>
            <person name="Nojiri H."/>
            <person name="Ohkuma M."/>
            <person name="Moriuchi R."/>
            <person name="Dohra H."/>
            <person name="Kimbara K."/>
            <person name="Shintani M."/>
        </authorList>
    </citation>
    <scope>NUCLEOTIDE SEQUENCE [LARGE SCALE GENOMIC DNA]</scope>
    <source>
        <strain evidence="2 3">RF1110005</strain>
    </source>
</reference>
<dbReference type="RefSeq" id="WP_172603717.1">
    <property type="nucleotide sequence ID" value="NZ_AP019368.1"/>
</dbReference>
<dbReference type="Pfam" id="PF12647">
    <property type="entry name" value="RNHCP"/>
    <property type="match status" value="1"/>
</dbReference>
<sequence length="114" mass="12787">MSISNPVFTKINESFPCQNCGALVPQAQSTCRDHCPNCLFSIHVDINPGDRAAECKGKLRPIAWSQHKKKGYMIHYQCESCGLEKVNKFLEHDSYQADNLSELLKLSSVTKVKS</sequence>
<dbReference type="EMBL" id="AP019368">
    <property type="protein sequence ID" value="BBH51893.1"/>
    <property type="molecule type" value="Genomic_DNA"/>
</dbReference>